<sequence>MNPISLDLLVFMKSKDFQNLVLSKYQSGDGLTKLFRDFNGLIGLRTIERWCKNIRDTGSINLSSPPGCHRIIRTKGVIQKVKNRLEHRKPVSSRNVVRELGISRTSARRILKNDLGLRAYKIQREPLLTNEHKEKRMRFANWIRTNFRKENTMKILFSDEMFDIDGIYNSQNDRIWAVNRLAGDTNGGIRQKRKFPQKVMVWLAVCSKGVSSLVIFENGTVDHDRYIKEVLPVALKFGHDAFGADWAFQQDGAKSHIHAKLQEWCEKHFPCFIDKDHWPPSSPDLNPLDYCIWDELAHQVNWDAVTSKTTLINEVKRAVRKVSLDVVFESCSSWTTRLYRLPEVKGNYLR</sequence>
<dbReference type="PANTHER" id="PTHR46068">
    <property type="entry name" value="PROTEIN CBG27172"/>
    <property type="match status" value="1"/>
</dbReference>
<dbReference type="InterPro" id="IPR036397">
    <property type="entry name" value="RNaseH_sf"/>
</dbReference>
<dbReference type="Proteomes" id="UP000681967">
    <property type="component" value="Unassembled WGS sequence"/>
</dbReference>
<gene>
    <name evidence="2" type="ORF">BYL167_LOCUS37002</name>
    <name evidence="1" type="ORF">CJN711_LOCUS27332</name>
</gene>
<evidence type="ECO:0000313" key="1">
    <source>
        <dbReference type="EMBL" id="CAF1502535.1"/>
    </source>
</evidence>
<organism evidence="1 3">
    <name type="scientific">Rotaria magnacalcarata</name>
    <dbReference type="NCBI Taxonomy" id="392030"/>
    <lineage>
        <taxon>Eukaryota</taxon>
        <taxon>Metazoa</taxon>
        <taxon>Spiralia</taxon>
        <taxon>Gnathifera</taxon>
        <taxon>Rotifera</taxon>
        <taxon>Eurotatoria</taxon>
        <taxon>Bdelloidea</taxon>
        <taxon>Philodinida</taxon>
        <taxon>Philodinidae</taxon>
        <taxon>Rotaria</taxon>
    </lineage>
</organism>
<dbReference type="EMBL" id="CAJNOV010012940">
    <property type="protein sequence ID" value="CAF1502535.1"/>
    <property type="molecule type" value="Genomic_DNA"/>
</dbReference>
<protein>
    <recommendedName>
        <fullName evidence="4">Transposase</fullName>
    </recommendedName>
</protein>
<dbReference type="PANTHER" id="PTHR46068:SF1">
    <property type="entry name" value="TRANSPOSASE IS30-LIKE HTH DOMAIN-CONTAINING PROTEIN"/>
    <property type="match status" value="1"/>
</dbReference>
<evidence type="ECO:0000313" key="3">
    <source>
        <dbReference type="Proteomes" id="UP000663855"/>
    </source>
</evidence>
<evidence type="ECO:0008006" key="4">
    <source>
        <dbReference type="Google" id="ProtNLM"/>
    </source>
</evidence>
<accession>A0A815T3W4</accession>
<reference evidence="1" key="1">
    <citation type="submission" date="2021-02" db="EMBL/GenBank/DDBJ databases">
        <authorList>
            <person name="Nowell W R."/>
        </authorList>
    </citation>
    <scope>NUCLEOTIDE SEQUENCE</scope>
</reference>
<comment type="caution">
    <text evidence="1">The sequence shown here is derived from an EMBL/GenBank/DDBJ whole genome shotgun (WGS) entry which is preliminary data.</text>
</comment>
<dbReference type="Gene3D" id="3.30.420.10">
    <property type="entry name" value="Ribonuclease H-like superfamily/Ribonuclease H"/>
    <property type="match status" value="1"/>
</dbReference>
<evidence type="ECO:0000313" key="2">
    <source>
        <dbReference type="EMBL" id="CAF4523221.1"/>
    </source>
</evidence>
<name>A0A815T3W4_9BILA</name>
<dbReference type="Proteomes" id="UP000663855">
    <property type="component" value="Unassembled WGS sequence"/>
</dbReference>
<proteinExistence type="predicted"/>
<dbReference type="GO" id="GO:0003676">
    <property type="term" value="F:nucleic acid binding"/>
    <property type="evidence" value="ECO:0007669"/>
    <property type="project" value="InterPro"/>
</dbReference>
<dbReference type="AlphaFoldDB" id="A0A815T3W4"/>
<dbReference type="EMBL" id="CAJOBH010082402">
    <property type="protein sequence ID" value="CAF4523221.1"/>
    <property type="molecule type" value="Genomic_DNA"/>
</dbReference>